<comment type="caution">
    <text evidence="1">The sequence shown here is derived from an EMBL/GenBank/DDBJ whole genome shotgun (WGS) entry which is preliminary data.</text>
</comment>
<keyword evidence="2" id="KW-1185">Reference proteome</keyword>
<accession>B9XP87</accession>
<name>B9XP87_PEDPL</name>
<reference evidence="1 2" key="1">
    <citation type="journal article" date="2011" name="J. Bacteriol.">
        <title>Genome sequence of 'Pedosphaera parvula' Ellin514, an aerobic Verrucomicrobial isolate from pasture soil.</title>
        <authorList>
            <person name="Kant R."/>
            <person name="van Passel M.W."/>
            <person name="Sangwan P."/>
            <person name="Palva A."/>
            <person name="Lucas S."/>
            <person name="Copeland A."/>
            <person name="Lapidus A."/>
            <person name="Glavina Del Rio T."/>
            <person name="Dalin E."/>
            <person name="Tice H."/>
            <person name="Bruce D."/>
            <person name="Goodwin L."/>
            <person name="Pitluck S."/>
            <person name="Chertkov O."/>
            <person name="Larimer F.W."/>
            <person name="Land M.L."/>
            <person name="Hauser L."/>
            <person name="Brettin T.S."/>
            <person name="Detter J.C."/>
            <person name="Han S."/>
            <person name="de Vos W.M."/>
            <person name="Janssen P.H."/>
            <person name="Smidt H."/>
        </authorList>
    </citation>
    <scope>NUCLEOTIDE SEQUENCE [LARGE SCALE GENOMIC DNA]</scope>
    <source>
        <strain evidence="1 2">Ellin514</strain>
    </source>
</reference>
<dbReference type="Gene3D" id="2.60.40.4070">
    <property type="match status" value="1"/>
</dbReference>
<dbReference type="AlphaFoldDB" id="B9XP87"/>
<organism evidence="1 2">
    <name type="scientific">Pedosphaera parvula (strain Ellin514)</name>
    <dbReference type="NCBI Taxonomy" id="320771"/>
    <lineage>
        <taxon>Bacteria</taxon>
        <taxon>Pseudomonadati</taxon>
        <taxon>Verrucomicrobiota</taxon>
        <taxon>Pedosphaerae</taxon>
        <taxon>Pedosphaerales</taxon>
        <taxon>Pedosphaeraceae</taxon>
        <taxon>Pedosphaera</taxon>
    </lineage>
</organism>
<dbReference type="OrthoDB" id="1074930at2"/>
<dbReference type="SUPFAM" id="SSF63829">
    <property type="entry name" value="Calcium-dependent phosphotriesterase"/>
    <property type="match status" value="1"/>
</dbReference>
<evidence type="ECO:0000313" key="2">
    <source>
        <dbReference type="Proteomes" id="UP000003688"/>
    </source>
</evidence>
<proteinExistence type="predicted"/>
<evidence type="ECO:0008006" key="3">
    <source>
        <dbReference type="Google" id="ProtNLM"/>
    </source>
</evidence>
<dbReference type="EMBL" id="ABOX02000045">
    <property type="protein sequence ID" value="EEF58338.1"/>
    <property type="molecule type" value="Genomic_DNA"/>
</dbReference>
<dbReference type="Proteomes" id="UP000003688">
    <property type="component" value="Unassembled WGS sequence"/>
</dbReference>
<protein>
    <recommendedName>
        <fullName evidence="3">FlgD Ig-like domain-containing protein</fullName>
    </recommendedName>
</protein>
<gene>
    <name evidence="1" type="ORF">Cflav_PD1277</name>
</gene>
<evidence type="ECO:0000313" key="1">
    <source>
        <dbReference type="EMBL" id="EEF58338.1"/>
    </source>
</evidence>
<sequence length="552" mass="57757" precursor="true">MNFKRHLSNRSIIGGTAIALAGLLILSPEARANVYATNIKLNNGTTNIVAASGASVNISYILNEPATAGTTVQVLSGTSVVRTFTIASGNAGTLKGVNNISWDGKDNTSQNAPGGTFSVSITPAAIGYTNWTQISSDTNAGNYVNTPTGIAVDKNPTSPYYGRVFVGNSQTGPNAATNPGDVVGIQKLNADGSPAEEGQFTTGGHGWSGGFYSPWKIEVSDDDFVYINDWAGDGEIYRWDPTLSASSLLYVLRNDNWGNDGNVNMSGPAIYGSGTNTEIWMADTSSFGSLGILKYTVGLDGTCLTNDPGVSVVGLGDDLSLNPYDVAVDKAHNIYTVQYQPDIDAPATRVLRFPAYNPSTNNGIAETKADWAIGNNDNTMASANGIAVDPTGKYVAVAFRGTTTGPRTNANTRVFYATNGTEVAKIDTGSDHEHTDVAWDAVGNLYDLDNTASLWRAYSPPGANQATTKALNFIQVTGPPHLTGISISGGNAVINFTDTVSDSATAFTLQSAAAVTGPFADVIGASIVRQGTGLFQATTPVSGAIEFYRIKR</sequence>